<dbReference type="PIRSF" id="PIRSF018266">
    <property type="entry name" value="FecR"/>
    <property type="match status" value="1"/>
</dbReference>
<dbReference type="Pfam" id="PF04773">
    <property type="entry name" value="FecR"/>
    <property type="match status" value="1"/>
</dbReference>
<feature type="domain" description="FecR protein" evidence="2">
    <location>
        <begin position="173"/>
        <end position="268"/>
    </location>
</feature>
<keyword evidence="5" id="KW-1185">Reference proteome</keyword>
<evidence type="ECO:0000259" key="2">
    <source>
        <dbReference type="Pfam" id="PF04773"/>
    </source>
</evidence>
<feature type="domain" description="Protein FecR C-terminal" evidence="3">
    <location>
        <begin position="311"/>
        <end position="379"/>
    </location>
</feature>
<dbReference type="PANTHER" id="PTHR30273">
    <property type="entry name" value="PERIPLASMIC SIGNAL SENSOR AND SIGMA FACTOR ACTIVATOR FECR-RELATED"/>
    <property type="match status" value="1"/>
</dbReference>
<dbReference type="Proteomes" id="UP000192756">
    <property type="component" value="Unassembled WGS sequence"/>
</dbReference>
<dbReference type="AlphaFoldDB" id="A0A1W1YPX5"/>
<evidence type="ECO:0000256" key="1">
    <source>
        <dbReference type="SAM" id="Phobius"/>
    </source>
</evidence>
<dbReference type="InterPro" id="IPR012373">
    <property type="entry name" value="Ferrdict_sens_TM"/>
</dbReference>
<dbReference type="RefSeq" id="WP_084236376.1">
    <property type="nucleotide sequence ID" value="NZ_FWXT01000001.1"/>
</dbReference>
<dbReference type="InterPro" id="IPR032508">
    <property type="entry name" value="FecR_C"/>
</dbReference>
<dbReference type="Gene3D" id="3.55.50.30">
    <property type="match status" value="1"/>
</dbReference>
<dbReference type="FunFam" id="2.60.120.1440:FF:000001">
    <property type="entry name" value="Putative anti-sigma factor"/>
    <property type="match status" value="1"/>
</dbReference>
<sequence>MKHPDNKERYSYLSNKWKNGAATKTEEKELMDWLNAYAVQLEVPRHFSASESDLRKEIYSNISRAIAEKPKRLKLWWKGIAAAAVLLIAFAALFLYINQGPATLLTYQHNIRPGHNSATLTLANGKKIKLSDQVSGEIIKEAGVFIHKDRDGKLVYSMGNAYSAPGDAPRFNTLSTSTGETYQVHLPDGTDVWLNAGSSIKYPANFAMGTERRVSLSGEAYFEIAKNKDRPFFVTTDKQEIKVLGTHFNLSSYEDEPITKTTLLEGSIGLRALNREETAVLKPGQQAILSSENLSLSHTDAEKSIAWKNGKFEFVSEDIGSILRQIARWYDVEIVYKDELLNRQFSGSFSKFDNVAKVLRTIELTNDVHFKIEGRRILVMK</sequence>
<reference evidence="5" key="1">
    <citation type="submission" date="2017-04" db="EMBL/GenBank/DDBJ databases">
        <authorList>
            <person name="Varghese N."/>
            <person name="Submissions S."/>
        </authorList>
    </citation>
    <scope>NUCLEOTIDE SEQUENCE [LARGE SCALE GENOMIC DNA]</scope>
    <source>
        <strain evidence="5">DSM 12126</strain>
    </source>
</reference>
<dbReference type="Pfam" id="PF16344">
    <property type="entry name" value="FecR_C"/>
    <property type="match status" value="1"/>
</dbReference>
<keyword evidence="1" id="KW-1133">Transmembrane helix</keyword>
<evidence type="ECO:0000259" key="3">
    <source>
        <dbReference type="Pfam" id="PF16344"/>
    </source>
</evidence>
<dbReference type="EMBL" id="FWXT01000001">
    <property type="protein sequence ID" value="SMC38227.1"/>
    <property type="molecule type" value="Genomic_DNA"/>
</dbReference>
<protein>
    <submittedName>
        <fullName evidence="4">FecR family protein</fullName>
    </submittedName>
</protein>
<keyword evidence="1" id="KW-0812">Transmembrane</keyword>
<evidence type="ECO:0000313" key="5">
    <source>
        <dbReference type="Proteomes" id="UP000192756"/>
    </source>
</evidence>
<organism evidence="4 5">
    <name type="scientific">Pedobacter africanus</name>
    <dbReference type="NCBI Taxonomy" id="151894"/>
    <lineage>
        <taxon>Bacteria</taxon>
        <taxon>Pseudomonadati</taxon>
        <taxon>Bacteroidota</taxon>
        <taxon>Sphingobacteriia</taxon>
        <taxon>Sphingobacteriales</taxon>
        <taxon>Sphingobacteriaceae</taxon>
        <taxon>Pedobacter</taxon>
    </lineage>
</organism>
<evidence type="ECO:0000313" key="4">
    <source>
        <dbReference type="EMBL" id="SMC38227.1"/>
    </source>
</evidence>
<dbReference type="OrthoDB" id="1099963at2"/>
<dbReference type="GO" id="GO:0016989">
    <property type="term" value="F:sigma factor antagonist activity"/>
    <property type="evidence" value="ECO:0007669"/>
    <property type="project" value="TreeGrafter"/>
</dbReference>
<accession>A0A1W1YPX5</accession>
<dbReference type="PANTHER" id="PTHR30273:SF2">
    <property type="entry name" value="PROTEIN FECR"/>
    <property type="match status" value="1"/>
</dbReference>
<name>A0A1W1YPX5_9SPHI</name>
<dbReference type="InterPro" id="IPR006860">
    <property type="entry name" value="FecR"/>
</dbReference>
<dbReference type="Gene3D" id="2.60.120.1440">
    <property type="match status" value="1"/>
</dbReference>
<keyword evidence="1" id="KW-0472">Membrane</keyword>
<proteinExistence type="predicted"/>
<dbReference type="STRING" id="151894.SAMN04488524_0107"/>
<gene>
    <name evidence="4" type="ORF">SAMN04488524_0107</name>
</gene>
<feature type="transmembrane region" description="Helical" evidence="1">
    <location>
        <begin position="75"/>
        <end position="97"/>
    </location>
</feature>